<evidence type="ECO:0000313" key="6">
    <source>
        <dbReference type="Proteomes" id="UP000310016"/>
    </source>
</evidence>
<feature type="compositionally biased region" description="Basic residues" evidence="2">
    <location>
        <begin position="340"/>
        <end position="352"/>
    </location>
</feature>
<feature type="signal peptide" evidence="3">
    <location>
        <begin position="1"/>
        <end position="20"/>
    </location>
</feature>
<dbReference type="InterPro" id="IPR011757">
    <property type="entry name" value="Lytic_transglycosylase_MltB"/>
</dbReference>
<dbReference type="GO" id="GO:0008933">
    <property type="term" value="F:peptidoglycan lytic transglycosylase activity"/>
    <property type="evidence" value="ECO:0007669"/>
    <property type="project" value="TreeGrafter"/>
</dbReference>
<proteinExistence type="predicted"/>
<evidence type="ECO:0000313" key="5">
    <source>
        <dbReference type="EMBL" id="TJZ73976.1"/>
    </source>
</evidence>
<sequence length="352" mass="39906">MPSIRPLLLCLALLAPAAHADEALLQRDDVRQYLDTVAVEQNMDRAALDALFLRVTPQPAILPIFDRPGTSRPWYQFREGFLSDSRIVGGARFMRRYPEILDAVQQRYGVPAELITAIVGVETNYGRLTGNYRVLDVLTTMAFDYPRRADFFRKELTEFLLLAREEESDPLSFMGSYAGAMGWPQFMPSSFRAYAVDWNGDHHRDIWGTPEDVIASVAHYLELHGWQRHGDSYQPVNVREDNTLAEVMEKPFDLTHSVAELMQRGAMPLEELDTAQPAVLFTLETEPGVERYYLGLTNFYVVTRYNRSKHYATAVFELASAIRGAYENGVDLAPPPAPKKPARTSGKWKKAK</sequence>
<dbReference type="RefSeq" id="WP_136772903.1">
    <property type="nucleotide sequence ID" value="NZ_SUMF01000007.1"/>
</dbReference>
<accession>A0A4U0PZ81</accession>
<dbReference type="InterPro" id="IPR023346">
    <property type="entry name" value="Lysozyme-like_dom_sf"/>
</dbReference>
<dbReference type="InterPro" id="IPR043426">
    <property type="entry name" value="MltB-like"/>
</dbReference>
<organism evidence="5 6">
    <name type="scientific">Chitiniphilus eburneus</name>
    <dbReference type="NCBI Taxonomy" id="2571148"/>
    <lineage>
        <taxon>Bacteria</taxon>
        <taxon>Pseudomonadati</taxon>
        <taxon>Pseudomonadota</taxon>
        <taxon>Betaproteobacteria</taxon>
        <taxon>Neisseriales</taxon>
        <taxon>Chitinibacteraceae</taxon>
        <taxon>Chitiniphilus</taxon>
    </lineage>
</organism>
<dbReference type="CDD" id="cd13399">
    <property type="entry name" value="Slt35-like"/>
    <property type="match status" value="1"/>
</dbReference>
<keyword evidence="6" id="KW-1185">Reference proteome</keyword>
<dbReference type="Gene3D" id="1.10.530.10">
    <property type="match status" value="1"/>
</dbReference>
<reference evidence="5 6" key="1">
    <citation type="submission" date="2019-04" db="EMBL/GenBank/DDBJ databases">
        <title>Chitiniphilus eburnea sp. nov., a novel chitinolytic bacterium isolated from aquaculture sludge.</title>
        <authorList>
            <person name="Sheng M."/>
        </authorList>
    </citation>
    <scope>NUCLEOTIDE SEQUENCE [LARGE SCALE GENOMIC DNA]</scope>
    <source>
        <strain evidence="5 6">HX-2-15</strain>
    </source>
</reference>
<dbReference type="NCBIfam" id="TIGR02282">
    <property type="entry name" value="MltB"/>
    <property type="match status" value="1"/>
</dbReference>
<dbReference type="PANTHER" id="PTHR30163">
    <property type="entry name" value="MEMBRANE-BOUND LYTIC MUREIN TRANSGLYCOSYLASE B"/>
    <property type="match status" value="1"/>
</dbReference>
<feature type="domain" description="Transglycosylase SLT" evidence="4">
    <location>
        <begin position="30"/>
        <end position="319"/>
    </location>
</feature>
<evidence type="ECO:0000256" key="2">
    <source>
        <dbReference type="SAM" id="MobiDB-lite"/>
    </source>
</evidence>
<feature type="chain" id="PRO_5020863713" evidence="3">
    <location>
        <begin position="21"/>
        <end position="352"/>
    </location>
</feature>
<dbReference type="Proteomes" id="UP000310016">
    <property type="component" value="Unassembled WGS sequence"/>
</dbReference>
<dbReference type="SUPFAM" id="SSF53955">
    <property type="entry name" value="Lysozyme-like"/>
    <property type="match status" value="1"/>
</dbReference>
<dbReference type="EMBL" id="SUMF01000007">
    <property type="protein sequence ID" value="TJZ73976.1"/>
    <property type="molecule type" value="Genomic_DNA"/>
</dbReference>
<dbReference type="Pfam" id="PF13406">
    <property type="entry name" value="SLT_2"/>
    <property type="match status" value="1"/>
</dbReference>
<dbReference type="FunFam" id="1.10.8.350:FF:000001">
    <property type="entry name" value="Lytic murein transglycosylase B"/>
    <property type="match status" value="1"/>
</dbReference>
<evidence type="ECO:0000256" key="1">
    <source>
        <dbReference type="PIRSR" id="PIRSR611757-1"/>
    </source>
</evidence>
<comment type="caution">
    <text evidence="5">The sequence shown here is derived from an EMBL/GenBank/DDBJ whole genome shotgun (WGS) entry which is preliminary data.</text>
</comment>
<keyword evidence="3" id="KW-0732">Signal</keyword>
<dbReference type="AlphaFoldDB" id="A0A4U0PZ81"/>
<evidence type="ECO:0000256" key="3">
    <source>
        <dbReference type="SAM" id="SignalP"/>
    </source>
</evidence>
<feature type="active site" evidence="1">
    <location>
        <position position="122"/>
    </location>
</feature>
<feature type="region of interest" description="Disordered" evidence="2">
    <location>
        <begin position="329"/>
        <end position="352"/>
    </location>
</feature>
<dbReference type="Gene3D" id="1.10.8.350">
    <property type="entry name" value="Bacterial muramidase"/>
    <property type="match status" value="1"/>
</dbReference>
<gene>
    <name evidence="5" type="primary">mltB</name>
    <name evidence="5" type="ORF">FAZ21_08440</name>
</gene>
<dbReference type="InterPro" id="IPR031304">
    <property type="entry name" value="SLT_2"/>
</dbReference>
<dbReference type="PANTHER" id="PTHR30163:SF9">
    <property type="entry name" value="MEMBRANE-BOUND LYTIC MUREIN TRANSGLYCOSYLASE B"/>
    <property type="match status" value="1"/>
</dbReference>
<evidence type="ECO:0000259" key="4">
    <source>
        <dbReference type="Pfam" id="PF13406"/>
    </source>
</evidence>
<name>A0A4U0PZ81_9NEIS</name>
<dbReference type="GO" id="GO:0009253">
    <property type="term" value="P:peptidoglycan catabolic process"/>
    <property type="evidence" value="ECO:0007669"/>
    <property type="project" value="TreeGrafter"/>
</dbReference>
<protein>
    <submittedName>
        <fullName evidence="5">Lytic murein transglycosylase B</fullName>
    </submittedName>
</protein>
<dbReference type="OrthoDB" id="9772911at2"/>